<comment type="caution">
    <text evidence="1">The sequence shown here is derived from an EMBL/GenBank/DDBJ whole genome shotgun (WGS) entry which is preliminary data.</text>
</comment>
<dbReference type="AlphaFoldDB" id="N6YTL8"/>
<evidence type="ECO:0000313" key="1">
    <source>
        <dbReference type="EMBL" id="ENO85737.1"/>
    </source>
</evidence>
<keyword evidence="1" id="KW-0436">Ligase</keyword>
<reference evidence="1 2" key="1">
    <citation type="submission" date="2012-09" db="EMBL/GenBank/DDBJ databases">
        <title>Draft Genome Sequences of 6 Strains from Genus Thauera.</title>
        <authorList>
            <person name="Liu B."/>
            <person name="Shapleigh J.P."/>
            <person name="Frostegard A.H."/>
        </authorList>
    </citation>
    <scope>NUCLEOTIDE SEQUENCE [LARGE SCALE GENOMIC DNA]</scope>
    <source>
        <strain evidence="2">47Lol / DSM 12138</strain>
    </source>
</reference>
<dbReference type="GO" id="GO:0008764">
    <property type="term" value="F:UDP-N-acetylmuramoylalanine-D-glutamate ligase activity"/>
    <property type="evidence" value="ECO:0007669"/>
    <property type="project" value="UniProtKB-EC"/>
</dbReference>
<gene>
    <name evidence="1" type="primary">murD</name>
    <name evidence="1" type="ORF">C666_14670</name>
</gene>
<keyword evidence="2" id="KW-1185">Reference proteome</keyword>
<dbReference type="Proteomes" id="UP000013232">
    <property type="component" value="Unassembled WGS sequence"/>
</dbReference>
<protein>
    <submittedName>
        <fullName evidence="1">UDP-N-acetylmuramoyl-L-alanyl-D-glutamate synthetase</fullName>
        <ecNumber evidence="1">6.3.2.9</ecNumber>
    </submittedName>
</protein>
<accession>N6YTL8</accession>
<proteinExistence type="predicted"/>
<organism evidence="1 2">
    <name type="scientific">Thauera linaloolentis (strain DSM 12138 / JCM 21573 / CCUG 41526 / CIP 105981 / IAM 15112 / NBRC 102519 / 47Lol)</name>
    <dbReference type="NCBI Taxonomy" id="1123367"/>
    <lineage>
        <taxon>Bacteria</taxon>
        <taxon>Pseudomonadati</taxon>
        <taxon>Pseudomonadota</taxon>
        <taxon>Betaproteobacteria</taxon>
        <taxon>Rhodocyclales</taxon>
        <taxon>Zoogloeaceae</taxon>
        <taxon>Thauera</taxon>
    </lineage>
</organism>
<dbReference type="EC" id="6.3.2.9" evidence="1"/>
<dbReference type="Pfam" id="PF21799">
    <property type="entry name" value="MurD-like_N"/>
    <property type="match status" value="1"/>
</dbReference>
<dbReference type="eggNOG" id="COG0771">
    <property type="taxonomic scope" value="Bacteria"/>
</dbReference>
<sequence length="45" mass="4661">MSALTGKHVLVLGLGESGLAMARWCALRGARVRVADSRATPPGLD</sequence>
<feature type="non-terminal residue" evidence="1">
    <location>
        <position position="45"/>
    </location>
</feature>
<dbReference type="EMBL" id="AMXE01000068">
    <property type="protein sequence ID" value="ENO85737.1"/>
    <property type="molecule type" value="Genomic_DNA"/>
</dbReference>
<dbReference type="RefSeq" id="WP_004341912.1">
    <property type="nucleotide sequence ID" value="NZ_AMXE01000068.1"/>
</dbReference>
<evidence type="ECO:0000313" key="2">
    <source>
        <dbReference type="Proteomes" id="UP000013232"/>
    </source>
</evidence>
<dbReference type="SUPFAM" id="SSF51984">
    <property type="entry name" value="MurCD N-terminal domain"/>
    <property type="match status" value="1"/>
</dbReference>
<dbReference type="Gene3D" id="3.40.50.720">
    <property type="entry name" value="NAD(P)-binding Rossmann-like Domain"/>
    <property type="match status" value="1"/>
</dbReference>
<name>N6YTL8_THAL4</name>